<dbReference type="Pfam" id="PF12867">
    <property type="entry name" value="DinB_2"/>
    <property type="match status" value="1"/>
</dbReference>
<proteinExistence type="predicted"/>
<dbReference type="SUPFAM" id="SSF109854">
    <property type="entry name" value="DinB/YfiT-like putative metalloenzymes"/>
    <property type="match status" value="1"/>
</dbReference>
<dbReference type="InterPro" id="IPR034660">
    <property type="entry name" value="DinB/YfiT-like"/>
</dbReference>
<evidence type="ECO:0000313" key="3">
    <source>
        <dbReference type="Proteomes" id="UP000214646"/>
    </source>
</evidence>
<accession>A0A225D7K9</accession>
<dbReference type="Proteomes" id="UP000214646">
    <property type="component" value="Unassembled WGS sequence"/>
</dbReference>
<dbReference type="AlphaFoldDB" id="A0A225D7K9"/>
<evidence type="ECO:0000259" key="1">
    <source>
        <dbReference type="Pfam" id="PF12867"/>
    </source>
</evidence>
<sequence length="166" mass="18363">MVMNGVQAIKTALEGTKKGLAWYVSDFSDADLLVRPVPNANHAAWQIGNVIGGDIFFIKEAFPDTKFPELPDGFMDLHGSKGAKNDGPEGFLTKDQYLKLFTEVRDATIATLEKLTDADLDTPSPEKIRSWAPTLGHMFLMASDHTLMHTGQFTVIRRKLGKPVLF</sequence>
<evidence type="ECO:0000313" key="2">
    <source>
        <dbReference type="EMBL" id="OWK37590.1"/>
    </source>
</evidence>
<organism evidence="2 3">
    <name type="scientific">Fimbriiglobus ruber</name>
    <dbReference type="NCBI Taxonomy" id="1908690"/>
    <lineage>
        <taxon>Bacteria</taxon>
        <taxon>Pseudomonadati</taxon>
        <taxon>Planctomycetota</taxon>
        <taxon>Planctomycetia</taxon>
        <taxon>Gemmatales</taxon>
        <taxon>Gemmataceae</taxon>
        <taxon>Fimbriiglobus</taxon>
    </lineage>
</organism>
<reference evidence="3" key="1">
    <citation type="submission" date="2017-06" db="EMBL/GenBank/DDBJ databases">
        <title>Genome analysis of Fimbriiglobus ruber SP5, the first member of the order Planctomycetales with confirmed chitinolytic capability.</title>
        <authorList>
            <person name="Ravin N.V."/>
            <person name="Rakitin A.L."/>
            <person name="Ivanova A.A."/>
            <person name="Beletsky A.V."/>
            <person name="Kulichevskaya I.S."/>
            <person name="Mardanov A.V."/>
            <person name="Dedysh S.N."/>
        </authorList>
    </citation>
    <scope>NUCLEOTIDE SEQUENCE [LARGE SCALE GENOMIC DNA]</scope>
    <source>
        <strain evidence="3">SP5</strain>
    </source>
</reference>
<feature type="domain" description="DinB-like" evidence="1">
    <location>
        <begin position="13"/>
        <end position="152"/>
    </location>
</feature>
<gene>
    <name evidence="2" type="ORF">FRUB_06710</name>
</gene>
<name>A0A225D7K9_9BACT</name>
<comment type="caution">
    <text evidence="2">The sequence shown here is derived from an EMBL/GenBank/DDBJ whole genome shotgun (WGS) entry which is preliminary data.</text>
</comment>
<dbReference type="InterPro" id="IPR024775">
    <property type="entry name" value="DinB-like"/>
</dbReference>
<keyword evidence="3" id="KW-1185">Reference proteome</keyword>
<dbReference type="EMBL" id="NIDE01000014">
    <property type="protein sequence ID" value="OWK37590.1"/>
    <property type="molecule type" value="Genomic_DNA"/>
</dbReference>
<dbReference type="Gene3D" id="1.20.120.450">
    <property type="entry name" value="dinb family like domain"/>
    <property type="match status" value="1"/>
</dbReference>
<protein>
    <recommendedName>
        <fullName evidence="1">DinB-like domain-containing protein</fullName>
    </recommendedName>
</protein>